<accession>A0ABN7X0N5</accession>
<feature type="non-terminal residue" evidence="2">
    <location>
        <position position="1"/>
    </location>
</feature>
<feature type="compositionally biased region" description="Polar residues" evidence="1">
    <location>
        <begin position="1"/>
        <end position="20"/>
    </location>
</feature>
<keyword evidence="3" id="KW-1185">Reference proteome</keyword>
<evidence type="ECO:0000313" key="2">
    <source>
        <dbReference type="EMBL" id="CAG8845202.1"/>
    </source>
</evidence>
<protein>
    <submittedName>
        <fullName evidence="2">21962_t:CDS:1</fullName>
    </submittedName>
</protein>
<gene>
    <name evidence="2" type="ORF">GMARGA_LOCUS37507</name>
</gene>
<name>A0ABN7X0N5_GIGMA</name>
<dbReference type="Proteomes" id="UP000789901">
    <property type="component" value="Unassembled WGS sequence"/>
</dbReference>
<reference evidence="2 3" key="1">
    <citation type="submission" date="2021-06" db="EMBL/GenBank/DDBJ databases">
        <authorList>
            <person name="Kallberg Y."/>
            <person name="Tangrot J."/>
            <person name="Rosling A."/>
        </authorList>
    </citation>
    <scope>NUCLEOTIDE SEQUENCE [LARGE SCALE GENOMIC DNA]</scope>
    <source>
        <strain evidence="2 3">120-4 pot B 10/14</strain>
    </source>
</reference>
<feature type="region of interest" description="Disordered" evidence="1">
    <location>
        <begin position="1"/>
        <end position="37"/>
    </location>
</feature>
<sequence>NTRSYSASKMPASSNNINDNRNQRSKNNKLGSEYKNNKNFISRDKKLAEELTKELIKELAKVLIKVLAKVLVK</sequence>
<comment type="caution">
    <text evidence="2">The sequence shown here is derived from an EMBL/GenBank/DDBJ whole genome shotgun (WGS) entry which is preliminary data.</text>
</comment>
<organism evidence="2 3">
    <name type="scientific">Gigaspora margarita</name>
    <dbReference type="NCBI Taxonomy" id="4874"/>
    <lineage>
        <taxon>Eukaryota</taxon>
        <taxon>Fungi</taxon>
        <taxon>Fungi incertae sedis</taxon>
        <taxon>Mucoromycota</taxon>
        <taxon>Glomeromycotina</taxon>
        <taxon>Glomeromycetes</taxon>
        <taxon>Diversisporales</taxon>
        <taxon>Gigasporaceae</taxon>
        <taxon>Gigaspora</taxon>
    </lineage>
</organism>
<evidence type="ECO:0000313" key="3">
    <source>
        <dbReference type="Proteomes" id="UP000789901"/>
    </source>
</evidence>
<feature type="non-terminal residue" evidence="2">
    <location>
        <position position="73"/>
    </location>
</feature>
<evidence type="ECO:0000256" key="1">
    <source>
        <dbReference type="SAM" id="MobiDB-lite"/>
    </source>
</evidence>
<proteinExistence type="predicted"/>
<dbReference type="EMBL" id="CAJVQB010078608">
    <property type="protein sequence ID" value="CAG8845202.1"/>
    <property type="molecule type" value="Genomic_DNA"/>
</dbReference>